<comment type="caution">
    <text evidence="2">The sequence shown here is derived from an EMBL/GenBank/DDBJ whole genome shotgun (WGS) entry which is preliminary data.</text>
</comment>
<keyword evidence="1" id="KW-0812">Transmembrane</keyword>
<dbReference type="EMBL" id="QPJM01000001">
    <property type="protein sequence ID" value="RCW87606.1"/>
    <property type="molecule type" value="Genomic_DNA"/>
</dbReference>
<gene>
    <name evidence="2" type="ORF">C7476_101372</name>
</gene>
<dbReference type="Proteomes" id="UP000253324">
    <property type="component" value="Unassembled WGS sequence"/>
</dbReference>
<organism evidence="2 3">
    <name type="scientific">Phyllobacterium bourgognense</name>
    <dbReference type="NCBI Taxonomy" id="314236"/>
    <lineage>
        <taxon>Bacteria</taxon>
        <taxon>Pseudomonadati</taxon>
        <taxon>Pseudomonadota</taxon>
        <taxon>Alphaproteobacteria</taxon>
        <taxon>Hyphomicrobiales</taxon>
        <taxon>Phyllobacteriaceae</taxon>
        <taxon>Phyllobacterium</taxon>
    </lineage>
</organism>
<dbReference type="OrthoDB" id="7273400at2"/>
<keyword evidence="1" id="KW-0472">Membrane</keyword>
<name>A0A368Z7Y3_9HYPH</name>
<evidence type="ECO:0000313" key="3">
    <source>
        <dbReference type="Proteomes" id="UP000253324"/>
    </source>
</evidence>
<keyword evidence="1" id="KW-1133">Transmembrane helix</keyword>
<dbReference type="AlphaFoldDB" id="A0A368Z7Y3"/>
<feature type="transmembrane region" description="Helical" evidence="1">
    <location>
        <begin position="46"/>
        <end position="71"/>
    </location>
</feature>
<reference evidence="2 3" key="1">
    <citation type="submission" date="2018-07" db="EMBL/GenBank/DDBJ databases">
        <title>Genomic Encyclopedia of Type Strains, Phase III (KMG-III): the genomes of soil and plant-associated and newly described type strains.</title>
        <authorList>
            <person name="Whitman W."/>
        </authorList>
    </citation>
    <scope>NUCLEOTIDE SEQUENCE [LARGE SCALE GENOMIC DNA]</scope>
    <source>
        <strain evidence="2 3">31-25a</strain>
    </source>
</reference>
<accession>A0A368Z7Y3</accession>
<feature type="transmembrane region" description="Helical" evidence="1">
    <location>
        <begin position="21"/>
        <end position="40"/>
    </location>
</feature>
<evidence type="ECO:0000313" key="2">
    <source>
        <dbReference type="EMBL" id="RCW87606.1"/>
    </source>
</evidence>
<keyword evidence="3" id="KW-1185">Reference proteome</keyword>
<protein>
    <submittedName>
        <fullName evidence="2">Uncharacterized protein</fullName>
    </submittedName>
</protein>
<dbReference type="RefSeq" id="WP_147274599.1">
    <property type="nucleotide sequence ID" value="NZ_QPJM01000001.1"/>
</dbReference>
<sequence length="76" mass="8218">MKSEDKPTIMFAYSLGRLSTVCFVIAMALPLMAISWPITIAGEYSALFLTISTAGWLIAGAVLHFLGLRVLRGAWG</sequence>
<evidence type="ECO:0000256" key="1">
    <source>
        <dbReference type="SAM" id="Phobius"/>
    </source>
</evidence>
<proteinExistence type="predicted"/>